<evidence type="ECO:0000313" key="4">
    <source>
        <dbReference type="Proteomes" id="UP000546464"/>
    </source>
</evidence>
<feature type="domain" description="SpoVT-AbrB" evidence="2">
    <location>
        <begin position="2"/>
        <end position="49"/>
    </location>
</feature>
<dbReference type="RefSeq" id="WP_185677120.1">
    <property type="nucleotide sequence ID" value="NZ_JACHVB010000063.1"/>
</dbReference>
<proteinExistence type="predicted"/>
<protein>
    <submittedName>
        <fullName evidence="3">AbrB/MazE/SpoVT family DNA-binding domain-containing protein</fullName>
    </submittedName>
</protein>
<organism evidence="3 4">
    <name type="scientific">Ruficoccus amylovorans</name>
    <dbReference type="NCBI Taxonomy" id="1804625"/>
    <lineage>
        <taxon>Bacteria</taxon>
        <taxon>Pseudomonadati</taxon>
        <taxon>Verrucomicrobiota</taxon>
        <taxon>Opitutia</taxon>
        <taxon>Puniceicoccales</taxon>
        <taxon>Cerasicoccaceae</taxon>
        <taxon>Ruficoccus</taxon>
    </lineage>
</organism>
<comment type="caution">
    <text evidence="3">The sequence shown here is derived from an EMBL/GenBank/DDBJ whole genome shotgun (WGS) entry which is preliminary data.</text>
</comment>
<name>A0A842HKJ9_9BACT</name>
<evidence type="ECO:0000313" key="3">
    <source>
        <dbReference type="EMBL" id="MBC2596204.1"/>
    </source>
</evidence>
<dbReference type="Proteomes" id="UP000546464">
    <property type="component" value="Unassembled WGS sequence"/>
</dbReference>
<gene>
    <name evidence="3" type="ORF">H5P28_18200</name>
</gene>
<dbReference type="EMBL" id="JACHVB010000063">
    <property type="protein sequence ID" value="MBC2596204.1"/>
    <property type="molecule type" value="Genomic_DNA"/>
</dbReference>
<accession>A0A842HKJ9</accession>
<dbReference type="GO" id="GO:0003677">
    <property type="term" value="F:DNA binding"/>
    <property type="evidence" value="ECO:0007669"/>
    <property type="project" value="UniProtKB-UniRule"/>
</dbReference>
<dbReference type="InterPro" id="IPR037914">
    <property type="entry name" value="SpoVT-AbrB_sf"/>
</dbReference>
<evidence type="ECO:0000256" key="1">
    <source>
        <dbReference type="PROSITE-ProRule" id="PRU01076"/>
    </source>
</evidence>
<dbReference type="SMART" id="SM00966">
    <property type="entry name" value="SpoVT_AbrB"/>
    <property type="match status" value="1"/>
</dbReference>
<reference evidence="3 4" key="1">
    <citation type="submission" date="2020-07" db="EMBL/GenBank/DDBJ databases">
        <authorList>
            <person name="Feng X."/>
        </authorList>
    </citation>
    <scope>NUCLEOTIDE SEQUENCE [LARGE SCALE GENOMIC DNA]</scope>
    <source>
        <strain evidence="3 4">JCM31066</strain>
    </source>
</reference>
<dbReference type="Pfam" id="PF04014">
    <property type="entry name" value="MazE_antitoxin"/>
    <property type="match status" value="1"/>
</dbReference>
<dbReference type="SUPFAM" id="SSF89447">
    <property type="entry name" value="AbrB/MazE/MraZ-like"/>
    <property type="match status" value="1"/>
</dbReference>
<sequence length="78" mass="8542">MSAVLSVSKRGTVTLPPEYRRKLGLDKLPNPLVIVEEKDGKLTLEPAAAVPVRDIPAKTIREWIADDEAAMAAFKKSK</sequence>
<evidence type="ECO:0000259" key="2">
    <source>
        <dbReference type="PROSITE" id="PS51740"/>
    </source>
</evidence>
<dbReference type="InterPro" id="IPR007159">
    <property type="entry name" value="SpoVT-AbrB_dom"/>
</dbReference>
<dbReference type="PROSITE" id="PS51740">
    <property type="entry name" value="SPOVT_ABRB"/>
    <property type="match status" value="1"/>
</dbReference>
<dbReference type="AlphaFoldDB" id="A0A842HKJ9"/>
<keyword evidence="4" id="KW-1185">Reference proteome</keyword>
<keyword evidence="1 3" id="KW-0238">DNA-binding</keyword>